<keyword evidence="3" id="KW-0808">Transferase</keyword>
<dbReference type="InterPro" id="IPR002575">
    <property type="entry name" value="Aminoglycoside_PTrfase"/>
</dbReference>
<sequence length="326" mass="38308">MMKLNTMDKGLASDVVAKSLIQNWEHDEGTLKFWRASSNFVYVFENNQEQYFLRFSLDQENSIGQIQAELEFMEYLESNRYPCVSPILSKNGKYIETVQNSEGKYFSVVFSSAKGIALDEDINELQCEDWGRSLAALHQLSREYEPSDKKRSIWQDILRKIDAMLQRYPEEQEAIEELGKLTERLTSFPISDSNFGLIHYDFQLDNIFYQENNRSFCVIDFDDAVYSWYAQDIVTALDDFLGDDSNLEDPKVKSFLKGYSSVIPLEEEDISQFPYFRRFMKLYTFSRLLWSLEGCEVEESPDWLDGLKSKFNRVLDDLRQGFREQH</sequence>
<evidence type="ECO:0000259" key="2">
    <source>
        <dbReference type="Pfam" id="PF01636"/>
    </source>
</evidence>
<proteinExistence type="inferred from homology"/>
<evidence type="ECO:0000313" key="3">
    <source>
        <dbReference type="EMBL" id="RLQ94530.1"/>
    </source>
</evidence>
<dbReference type="PANTHER" id="PTHR21064">
    <property type="entry name" value="AMINOGLYCOSIDE PHOSPHOTRANSFERASE DOMAIN-CONTAINING PROTEIN-RELATED"/>
    <property type="match status" value="1"/>
</dbReference>
<dbReference type="AlphaFoldDB" id="A0A3L7JVG8"/>
<dbReference type="RefSeq" id="WP_121681143.1">
    <property type="nucleotide sequence ID" value="NZ_RCVZ01000009.1"/>
</dbReference>
<evidence type="ECO:0000256" key="1">
    <source>
        <dbReference type="ARBA" id="ARBA00038240"/>
    </source>
</evidence>
<feature type="domain" description="Aminoglycoside phosphotransferase" evidence="2">
    <location>
        <begin position="37"/>
        <end position="243"/>
    </location>
</feature>
<dbReference type="Gene3D" id="3.30.200.20">
    <property type="entry name" value="Phosphorylase Kinase, domain 1"/>
    <property type="match status" value="1"/>
</dbReference>
<reference evidence="3 4" key="1">
    <citation type="submission" date="2018-10" db="EMBL/GenBank/DDBJ databases">
        <title>Falsibacillus sp. genome draft.</title>
        <authorList>
            <person name="Shi S."/>
        </authorList>
    </citation>
    <scope>NUCLEOTIDE SEQUENCE [LARGE SCALE GENOMIC DNA]</scope>
    <source>
        <strain evidence="3 4">GY 10110</strain>
    </source>
</reference>
<dbReference type="OrthoDB" id="4030632at2"/>
<dbReference type="GO" id="GO:0019202">
    <property type="term" value="F:amino acid kinase activity"/>
    <property type="evidence" value="ECO:0007669"/>
    <property type="project" value="TreeGrafter"/>
</dbReference>
<comment type="caution">
    <text evidence="3">The sequence shown here is derived from an EMBL/GenBank/DDBJ whole genome shotgun (WGS) entry which is preliminary data.</text>
</comment>
<name>A0A3L7JVG8_9BACI</name>
<dbReference type="PANTHER" id="PTHR21064:SF6">
    <property type="entry name" value="AMINOGLYCOSIDE PHOSPHOTRANSFERASE DOMAIN-CONTAINING PROTEIN"/>
    <property type="match status" value="1"/>
</dbReference>
<protein>
    <submittedName>
        <fullName evidence="3">Aminoglycoside phosphotransferase</fullName>
    </submittedName>
</protein>
<organism evidence="3 4">
    <name type="scientific">Falsibacillus albus</name>
    <dbReference type="NCBI Taxonomy" id="2478915"/>
    <lineage>
        <taxon>Bacteria</taxon>
        <taxon>Bacillati</taxon>
        <taxon>Bacillota</taxon>
        <taxon>Bacilli</taxon>
        <taxon>Bacillales</taxon>
        <taxon>Bacillaceae</taxon>
        <taxon>Falsibacillus</taxon>
    </lineage>
</organism>
<dbReference type="Proteomes" id="UP000276770">
    <property type="component" value="Unassembled WGS sequence"/>
</dbReference>
<dbReference type="Pfam" id="PF01636">
    <property type="entry name" value="APH"/>
    <property type="match status" value="1"/>
</dbReference>
<comment type="similarity">
    <text evidence="1">Belongs to the pseudomonas-type ThrB family.</text>
</comment>
<keyword evidence="4" id="KW-1185">Reference proteome</keyword>
<dbReference type="InterPro" id="IPR050249">
    <property type="entry name" value="Pseudomonas-type_ThrB"/>
</dbReference>
<accession>A0A3L7JVG8</accession>
<dbReference type="SUPFAM" id="SSF56112">
    <property type="entry name" value="Protein kinase-like (PK-like)"/>
    <property type="match status" value="1"/>
</dbReference>
<gene>
    <name evidence="3" type="ORF">D9X91_13385</name>
</gene>
<dbReference type="Gene3D" id="3.90.1200.10">
    <property type="match status" value="1"/>
</dbReference>
<dbReference type="EMBL" id="RCVZ01000009">
    <property type="protein sequence ID" value="RLQ94530.1"/>
    <property type="molecule type" value="Genomic_DNA"/>
</dbReference>
<dbReference type="InterPro" id="IPR011009">
    <property type="entry name" value="Kinase-like_dom_sf"/>
</dbReference>
<evidence type="ECO:0000313" key="4">
    <source>
        <dbReference type="Proteomes" id="UP000276770"/>
    </source>
</evidence>